<organism evidence="2 3">
    <name type="scientific">Adhaeribacter soli</name>
    <dbReference type="NCBI Taxonomy" id="2607655"/>
    <lineage>
        <taxon>Bacteria</taxon>
        <taxon>Pseudomonadati</taxon>
        <taxon>Bacteroidota</taxon>
        <taxon>Cytophagia</taxon>
        <taxon>Cytophagales</taxon>
        <taxon>Hymenobacteraceae</taxon>
        <taxon>Adhaeribacter</taxon>
    </lineage>
</organism>
<dbReference type="InterPro" id="IPR036291">
    <property type="entry name" value="NAD(P)-bd_dom_sf"/>
</dbReference>
<evidence type="ECO:0000259" key="1">
    <source>
        <dbReference type="Pfam" id="PF16363"/>
    </source>
</evidence>
<dbReference type="AlphaFoldDB" id="A0A5N1J9B3"/>
<dbReference type="SUPFAM" id="SSF51735">
    <property type="entry name" value="NAD(P)-binding Rossmann-fold domains"/>
    <property type="match status" value="1"/>
</dbReference>
<evidence type="ECO:0000313" key="2">
    <source>
        <dbReference type="EMBL" id="KAA9345578.1"/>
    </source>
</evidence>
<protein>
    <submittedName>
        <fullName evidence="2">SDR family NAD(P)-dependent oxidoreductase</fullName>
    </submittedName>
</protein>
<comment type="caution">
    <text evidence="2">The sequence shown here is derived from an EMBL/GenBank/DDBJ whole genome shotgun (WGS) entry which is preliminary data.</text>
</comment>
<dbReference type="RefSeq" id="WP_150901720.1">
    <property type="nucleotide sequence ID" value="NZ_VTWT01000001.1"/>
</dbReference>
<sequence length="691" mass="78605">MHKNIPLPASDNLKTAQPVGLVEWFHVGEYDRVKQVLSDLKKLGVTELRTGISWADFYSEKGKEWIYWLIPELAKEVKLLPCFLYTPPSLAMKPRTSAPPVTPKAFADFLDVIITDLGKHFEYVELWNEPNNKAAYDYTLDQNWNRFAEMVGGAAYWARQRGKKTVLGGMSPVDPNWLQLMFDRGVMQYIDAVGIHGFPDVFDQQWEGWEEQVKAVREILKTNHSQAEVWITEAGFSTWQHDEYRQLLEFRNALEAKVEKVYWYGVQDLSPEKPATGGFHVDEREYFFGLKKTDGSPKLLYRLWAEYGLGGLNKFPCLDRCTDKTLPEKYALITGGAGFVGTNVAKKLLSEGKQVVILDNLSRGGVERNLQWLHEQFPKQVHVCIADIRDKHTLRKVMKNATEVFHFAAQVAVTTSLDLPVNDFEINARGIINLLEAIREQDNPPSLVFTSTNKVYGGLEDLKFIPNGTRYTPAEKAIATYGISENRPLDFHSPYGCSKGSADQYVLDYARSYNLPAVVFRMSCIYGPHQYGTEDQGWVAHFAIRAIEDKPITIYGDGKQVRDILFVEDLVEAMMMAQKNMGKISGQAFNIGGGVTNTISLLELIEMLGEYRGKRLPLSFGEWRTGDQHYYVSDIRKFREATGWSPRHNVHQGVARLYKWLSEVRGYAVPEKLNVLEVQAETPEETDQILA</sequence>
<dbReference type="EMBL" id="VTWT01000001">
    <property type="protein sequence ID" value="KAA9345578.1"/>
    <property type="molecule type" value="Genomic_DNA"/>
</dbReference>
<gene>
    <name evidence="2" type="ORF">F0P94_00370</name>
</gene>
<dbReference type="InterPro" id="IPR017853">
    <property type="entry name" value="GH"/>
</dbReference>
<name>A0A5N1J9B3_9BACT</name>
<feature type="domain" description="NAD(P)-binding" evidence="1">
    <location>
        <begin position="332"/>
        <end position="656"/>
    </location>
</feature>
<evidence type="ECO:0000313" key="3">
    <source>
        <dbReference type="Proteomes" id="UP000326570"/>
    </source>
</evidence>
<dbReference type="Gene3D" id="3.40.50.720">
    <property type="entry name" value="NAD(P)-binding Rossmann-like Domain"/>
    <property type="match status" value="1"/>
</dbReference>
<accession>A0A5N1J9B3</accession>
<reference evidence="2 3" key="1">
    <citation type="submission" date="2019-09" db="EMBL/GenBank/DDBJ databases">
        <title>Genome sequence of Adhaeribacter sp. M2.</title>
        <authorList>
            <person name="Srinivasan S."/>
        </authorList>
    </citation>
    <scope>NUCLEOTIDE SEQUENCE [LARGE SCALE GENOMIC DNA]</scope>
    <source>
        <strain evidence="2 3">M2</strain>
    </source>
</reference>
<dbReference type="InterPro" id="IPR016040">
    <property type="entry name" value="NAD(P)-bd_dom"/>
</dbReference>
<dbReference type="SUPFAM" id="SSF51445">
    <property type="entry name" value="(Trans)glycosidases"/>
    <property type="match status" value="1"/>
</dbReference>
<proteinExistence type="predicted"/>
<dbReference type="Proteomes" id="UP000326570">
    <property type="component" value="Unassembled WGS sequence"/>
</dbReference>
<dbReference type="PANTHER" id="PTHR43000">
    <property type="entry name" value="DTDP-D-GLUCOSE 4,6-DEHYDRATASE-RELATED"/>
    <property type="match status" value="1"/>
</dbReference>
<keyword evidence="3" id="KW-1185">Reference proteome</keyword>
<dbReference type="Pfam" id="PF16363">
    <property type="entry name" value="GDP_Man_Dehyd"/>
    <property type="match status" value="1"/>
</dbReference>
<dbReference type="Gene3D" id="3.20.20.80">
    <property type="entry name" value="Glycosidases"/>
    <property type="match status" value="1"/>
</dbReference>